<evidence type="ECO:0000313" key="2">
    <source>
        <dbReference type="Proteomes" id="UP000299102"/>
    </source>
</evidence>
<name>A0A4C1US46_EUMVA</name>
<sequence>MRFWGLYNNREAILRAYRLCGWPTSRSQRVAGLRLLCNKDWIIGSVLEIRLFIEETNFSERGVFRFPSFRTMKQKYVLHLLNQYLDGTVPQQPISLAEVCFQIDEDSVFFIREKVFWIGTERKRQRIARALTNVCLALLTTAANPERDLVLLCFGIDPEKLREISRDRDLAGSGLHSLLVTCHIAE</sequence>
<protein>
    <submittedName>
        <fullName evidence="1">Uncharacterized protein</fullName>
    </submittedName>
</protein>
<dbReference type="Proteomes" id="UP000299102">
    <property type="component" value="Unassembled WGS sequence"/>
</dbReference>
<accession>A0A4C1US46</accession>
<comment type="caution">
    <text evidence="1">The sequence shown here is derived from an EMBL/GenBank/DDBJ whole genome shotgun (WGS) entry which is preliminary data.</text>
</comment>
<dbReference type="AlphaFoldDB" id="A0A4C1US46"/>
<evidence type="ECO:0000313" key="1">
    <source>
        <dbReference type="EMBL" id="GBP29278.1"/>
    </source>
</evidence>
<gene>
    <name evidence="1" type="ORF">EVAR_78972_1</name>
</gene>
<proteinExistence type="predicted"/>
<dbReference type="EMBL" id="BGZK01000218">
    <property type="protein sequence ID" value="GBP29278.1"/>
    <property type="molecule type" value="Genomic_DNA"/>
</dbReference>
<organism evidence="1 2">
    <name type="scientific">Eumeta variegata</name>
    <name type="common">Bagworm moth</name>
    <name type="synonym">Eumeta japonica</name>
    <dbReference type="NCBI Taxonomy" id="151549"/>
    <lineage>
        <taxon>Eukaryota</taxon>
        <taxon>Metazoa</taxon>
        <taxon>Ecdysozoa</taxon>
        <taxon>Arthropoda</taxon>
        <taxon>Hexapoda</taxon>
        <taxon>Insecta</taxon>
        <taxon>Pterygota</taxon>
        <taxon>Neoptera</taxon>
        <taxon>Endopterygota</taxon>
        <taxon>Lepidoptera</taxon>
        <taxon>Glossata</taxon>
        <taxon>Ditrysia</taxon>
        <taxon>Tineoidea</taxon>
        <taxon>Psychidae</taxon>
        <taxon>Oiketicinae</taxon>
        <taxon>Eumeta</taxon>
    </lineage>
</organism>
<reference evidence="1 2" key="1">
    <citation type="journal article" date="2019" name="Commun. Biol.">
        <title>The bagworm genome reveals a unique fibroin gene that provides high tensile strength.</title>
        <authorList>
            <person name="Kono N."/>
            <person name="Nakamura H."/>
            <person name="Ohtoshi R."/>
            <person name="Tomita M."/>
            <person name="Numata K."/>
            <person name="Arakawa K."/>
        </authorList>
    </citation>
    <scope>NUCLEOTIDE SEQUENCE [LARGE SCALE GENOMIC DNA]</scope>
</reference>
<keyword evidence="2" id="KW-1185">Reference proteome</keyword>